<feature type="site" description="Important for catalytic activity, responsible for pKa modulation of the active site Glu and correct orientation of both the proton donor and substrate" evidence="5">
    <location>
        <position position="124"/>
    </location>
</feature>
<dbReference type="CDD" id="cd18617">
    <property type="entry name" value="GH43_XynB-like"/>
    <property type="match status" value="1"/>
</dbReference>
<keyword evidence="2 6" id="KW-0378">Hydrolase</keyword>
<gene>
    <name evidence="8" type="ORF">ATL41_1808</name>
</gene>
<dbReference type="Pfam" id="PF04616">
    <property type="entry name" value="Glyco_hydro_43"/>
    <property type="match status" value="1"/>
</dbReference>
<dbReference type="InterPro" id="IPR023296">
    <property type="entry name" value="Glyco_hydro_beta-prop_sf"/>
</dbReference>
<feature type="domain" description="Beta-xylosidase C-terminal Concanavalin A-like" evidence="7">
    <location>
        <begin position="354"/>
        <end position="519"/>
    </location>
</feature>
<organism evidence="8 9">
    <name type="scientific">Flavimobilis soli</name>
    <dbReference type="NCBI Taxonomy" id="442709"/>
    <lineage>
        <taxon>Bacteria</taxon>
        <taxon>Bacillati</taxon>
        <taxon>Actinomycetota</taxon>
        <taxon>Actinomycetes</taxon>
        <taxon>Micrococcales</taxon>
        <taxon>Jonesiaceae</taxon>
        <taxon>Flavimobilis</taxon>
    </lineage>
</organism>
<evidence type="ECO:0000256" key="4">
    <source>
        <dbReference type="PIRSR" id="PIRSR606710-1"/>
    </source>
</evidence>
<dbReference type="RefSeq" id="WP_098458166.1">
    <property type="nucleotide sequence ID" value="NZ_PDJH01000001.1"/>
</dbReference>
<feature type="active site" description="Proton acceptor" evidence="4">
    <location>
        <position position="15"/>
    </location>
</feature>
<keyword evidence="9" id="KW-1185">Reference proteome</keyword>
<dbReference type="InterPro" id="IPR013320">
    <property type="entry name" value="ConA-like_dom_sf"/>
</dbReference>
<dbReference type="AlphaFoldDB" id="A0A2A9EET7"/>
<dbReference type="GO" id="GO:0004553">
    <property type="term" value="F:hydrolase activity, hydrolyzing O-glycosyl compounds"/>
    <property type="evidence" value="ECO:0007669"/>
    <property type="project" value="InterPro"/>
</dbReference>
<dbReference type="EMBL" id="PDJH01000001">
    <property type="protein sequence ID" value="PFG37061.1"/>
    <property type="molecule type" value="Genomic_DNA"/>
</dbReference>
<dbReference type="Gene3D" id="2.60.120.200">
    <property type="match status" value="1"/>
</dbReference>
<dbReference type="GO" id="GO:0005975">
    <property type="term" value="P:carbohydrate metabolic process"/>
    <property type="evidence" value="ECO:0007669"/>
    <property type="project" value="InterPro"/>
</dbReference>
<dbReference type="Proteomes" id="UP000221394">
    <property type="component" value="Unassembled WGS sequence"/>
</dbReference>
<protein>
    <submittedName>
        <fullName evidence="8">Alpha-N-arabinofuranosidase</fullName>
    </submittedName>
</protein>
<dbReference type="InterPro" id="IPR051795">
    <property type="entry name" value="Glycosyl_Hydrlase_43"/>
</dbReference>
<sequence length="522" mass="56414">MTVVQNPVLPGCYPDPSICRVGEFFYLVTSTFEYLPGLPIMRSTDLVHWEQIGAAVTDQIDYSDVPSSGALYAPTIRHHDGVFYVVCTFVDPTDDARGGNFLVTATDPAGPWSDPVWLDVGGIDPSIFFDDDGRAWMHGTRLVEKDPEWFHQTEVWIREYSLTEQKLVGPEHVVWNGAVKGAVWAEGPHLYKKDGTYYLVAAEGGTEFHHAVSVASADSVTGPYTGNKGNPILTHRHLGRGSDVVGVGHADLIEAADGSWWAVCLGMRTYGGYHYNLGRECFLVPVVWEDGWPVLAPGLGRVPEQVEVPFAADGPLGVVQGTTSGVVAPGDPRWCAVRALPDEVADADGDRWLLPVRPEPLTGTGVPAFLGVRQQHRDLDVTVQVRAELPEGEEVGIAVRQSENDHVRLGLTRGRHGAWTASVVHRRKGADEALGIVELDLPDGAEVGLRLRARGQDYAFEVVRTAAEGQADALAIAVADGRTLDSVATGGFLGLWVGVYATSEGRATQSQATVGPLTYEPR</sequence>
<evidence type="ECO:0000256" key="3">
    <source>
        <dbReference type="ARBA" id="ARBA00023295"/>
    </source>
</evidence>
<feature type="active site" description="Proton donor" evidence="4">
    <location>
        <position position="186"/>
    </location>
</feature>
<proteinExistence type="inferred from homology"/>
<evidence type="ECO:0000313" key="9">
    <source>
        <dbReference type="Proteomes" id="UP000221394"/>
    </source>
</evidence>
<dbReference type="InterPro" id="IPR006710">
    <property type="entry name" value="Glyco_hydro_43"/>
</dbReference>
<dbReference type="InterPro" id="IPR041542">
    <property type="entry name" value="GH43_C2"/>
</dbReference>
<reference evidence="8 9" key="1">
    <citation type="submission" date="2017-10" db="EMBL/GenBank/DDBJ databases">
        <title>Sequencing the genomes of 1000 actinobacteria strains.</title>
        <authorList>
            <person name="Klenk H.-P."/>
        </authorList>
    </citation>
    <scope>NUCLEOTIDE SEQUENCE [LARGE SCALE GENOMIC DNA]</scope>
    <source>
        <strain evidence="8 9">DSM 21574</strain>
    </source>
</reference>
<accession>A0A2A9EET7</accession>
<comment type="caution">
    <text evidence="8">The sequence shown here is derived from an EMBL/GenBank/DDBJ whole genome shotgun (WGS) entry which is preliminary data.</text>
</comment>
<evidence type="ECO:0000256" key="6">
    <source>
        <dbReference type="RuleBase" id="RU361187"/>
    </source>
</evidence>
<dbReference type="SUPFAM" id="SSF75005">
    <property type="entry name" value="Arabinanase/levansucrase/invertase"/>
    <property type="match status" value="1"/>
</dbReference>
<evidence type="ECO:0000256" key="1">
    <source>
        <dbReference type="ARBA" id="ARBA00009865"/>
    </source>
</evidence>
<name>A0A2A9EET7_9MICO</name>
<evidence type="ECO:0000259" key="7">
    <source>
        <dbReference type="Pfam" id="PF17851"/>
    </source>
</evidence>
<dbReference type="OrthoDB" id="9801455at2"/>
<dbReference type="PANTHER" id="PTHR42812">
    <property type="entry name" value="BETA-XYLOSIDASE"/>
    <property type="match status" value="1"/>
</dbReference>
<dbReference type="Pfam" id="PF17851">
    <property type="entry name" value="GH43_C2"/>
    <property type="match status" value="1"/>
</dbReference>
<keyword evidence="3 6" id="KW-0326">Glycosidase</keyword>
<dbReference type="SUPFAM" id="SSF49899">
    <property type="entry name" value="Concanavalin A-like lectins/glucanases"/>
    <property type="match status" value="1"/>
</dbReference>
<dbReference type="PANTHER" id="PTHR42812:SF12">
    <property type="entry name" value="BETA-XYLOSIDASE-RELATED"/>
    <property type="match status" value="1"/>
</dbReference>
<evidence type="ECO:0000256" key="5">
    <source>
        <dbReference type="PIRSR" id="PIRSR606710-2"/>
    </source>
</evidence>
<evidence type="ECO:0000313" key="8">
    <source>
        <dbReference type="EMBL" id="PFG37061.1"/>
    </source>
</evidence>
<dbReference type="Gene3D" id="2.115.10.20">
    <property type="entry name" value="Glycosyl hydrolase domain, family 43"/>
    <property type="match status" value="1"/>
</dbReference>
<evidence type="ECO:0000256" key="2">
    <source>
        <dbReference type="ARBA" id="ARBA00022801"/>
    </source>
</evidence>
<comment type="similarity">
    <text evidence="1 6">Belongs to the glycosyl hydrolase 43 family.</text>
</comment>